<dbReference type="PANTHER" id="PTHR21622">
    <property type="entry name" value="COILED-COIL-HELIX-COILED-COIL-HELIX DOMAIN CONTAINING 4"/>
    <property type="match status" value="1"/>
</dbReference>
<dbReference type="PROSITE" id="PS50330">
    <property type="entry name" value="UIM"/>
    <property type="match status" value="1"/>
</dbReference>
<keyword evidence="12" id="KW-1185">Reference proteome</keyword>
<evidence type="ECO:0000256" key="1">
    <source>
        <dbReference type="ARBA" id="ARBA00004173"/>
    </source>
</evidence>
<evidence type="ECO:0000256" key="2">
    <source>
        <dbReference type="ARBA" id="ARBA00022448"/>
    </source>
</evidence>
<proteinExistence type="predicted"/>
<feature type="compositionally biased region" description="Basic and acidic residues" evidence="9">
    <location>
        <begin position="137"/>
        <end position="146"/>
    </location>
</feature>
<keyword evidence="8" id="KW-0676">Redox-active center</keyword>
<feature type="region of interest" description="Disordered" evidence="9">
    <location>
        <begin position="127"/>
        <end position="146"/>
    </location>
</feature>
<evidence type="ECO:0000256" key="4">
    <source>
        <dbReference type="ARBA" id="ARBA00023002"/>
    </source>
</evidence>
<reference evidence="11" key="1">
    <citation type="submission" date="2021-02" db="EMBL/GenBank/DDBJ databases">
        <authorList>
            <person name="Steward A R."/>
        </authorList>
    </citation>
    <scope>NUCLEOTIDE SEQUENCE</scope>
</reference>
<keyword evidence="7" id="KW-1015">Disulfide bond</keyword>
<dbReference type="Pfam" id="PF06747">
    <property type="entry name" value="CHCH"/>
    <property type="match status" value="1"/>
</dbReference>
<feature type="domain" description="CHCH" evidence="10">
    <location>
        <begin position="73"/>
        <end position="108"/>
    </location>
</feature>
<comment type="subcellular location">
    <subcellularLocation>
        <location evidence="1">Mitochondrion</location>
    </subcellularLocation>
</comment>
<protein>
    <recommendedName>
        <fullName evidence="10">CHCH domain-containing protein</fullName>
    </recommendedName>
</protein>
<evidence type="ECO:0000259" key="10">
    <source>
        <dbReference type="Pfam" id="PF06747"/>
    </source>
</evidence>
<dbReference type="GO" id="GO:0045041">
    <property type="term" value="P:protein import into mitochondrial intermembrane space"/>
    <property type="evidence" value="ECO:0007669"/>
    <property type="project" value="InterPro"/>
</dbReference>
<feature type="region of interest" description="Disordered" evidence="9">
    <location>
        <begin position="1"/>
        <end position="52"/>
    </location>
</feature>
<evidence type="ECO:0000256" key="3">
    <source>
        <dbReference type="ARBA" id="ARBA00022927"/>
    </source>
</evidence>
<keyword evidence="3" id="KW-0653">Protein transport</keyword>
<evidence type="ECO:0000256" key="8">
    <source>
        <dbReference type="ARBA" id="ARBA00023284"/>
    </source>
</evidence>
<keyword evidence="4" id="KW-0560">Oxidoreductase</keyword>
<evidence type="ECO:0000313" key="12">
    <source>
        <dbReference type="Proteomes" id="UP000663880"/>
    </source>
</evidence>
<name>A0A821P5N0_9NEOP</name>
<evidence type="ECO:0000256" key="9">
    <source>
        <dbReference type="SAM" id="MobiDB-lite"/>
    </source>
</evidence>
<dbReference type="AlphaFoldDB" id="A0A821P5N0"/>
<dbReference type="PROSITE" id="PS51808">
    <property type="entry name" value="CHCH"/>
    <property type="match status" value="1"/>
</dbReference>
<evidence type="ECO:0000256" key="7">
    <source>
        <dbReference type="ARBA" id="ARBA00023157"/>
    </source>
</evidence>
<organism evidence="11 12">
    <name type="scientific">Pieris macdunnoughi</name>
    <dbReference type="NCBI Taxonomy" id="345717"/>
    <lineage>
        <taxon>Eukaryota</taxon>
        <taxon>Metazoa</taxon>
        <taxon>Ecdysozoa</taxon>
        <taxon>Arthropoda</taxon>
        <taxon>Hexapoda</taxon>
        <taxon>Insecta</taxon>
        <taxon>Pterygota</taxon>
        <taxon>Neoptera</taxon>
        <taxon>Endopterygota</taxon>
        <taxon>Lepidoptera</taxon>
        <taxon>Glossata</taxon>
        <taxon>Ditrysia</taxon>
        <taxon>Papilionoidea</taxon>
        <taxon>Pieridae</taxon>
        <taxon>Pierinae</taxon>
        <taxon>Pieris</taxon>
    </lineage>
</organism>
<feature type="compositionally biased region" description="Low complexity" evidence="9">
    <location>
        <begin position="32"/>
        <end position="41"/>
    </location>
</feature>
<evidence type="ECO:0000256" key="5">
    <source>
        <dbReference type="ARBA" id="ARBA00023010"/>
    </source>
</evidence>
<feature type="compositionally biased region" description="Polar residues" evidence="9">
    <location>
        <begin position="7"/>
        <end position="18"/>
    </location>
</feature>
<comment type="caution">
    <text evidence="11">The sequence shown here is derived from an EMBL/GenBank/DDBJ whole genome shotgun (WGS) entry which is preliminary data.</text>
</comment>
<evidence type="ECO:0000313" key="11">
    <source>
        <dbReference type="EMBL" id="CAF4796902.1"/>
    </source>
</evidence>
<dbReference type="EMBL" id="CAJOBZ010000005">
    <property type="protein sequence ID" value="CAF4796902.1"/>
    <property type="molecule type" value="Genomic_DNA"/>
</dbReference>
<dbReference type="OrthoDB" id="7481291at2759"/>
<gene>
    <name evidence="11" type="ORF">PMACD_LOCUS3210</name>
</gene>
<keyword evidence="5" id="KW-0811">Translocation</keyword>
<keyword evidence="6" id="KW-0496">Mitochondrion</keyword>
<dbReference type="Proteomes" id="UP000663880">
    <property type="component" value="Unassembled WGS sequence"/>
</dbReference>
<accession>A0A821P5N0</accession>
<dbReference type="InterPro" id="IPR010625">
    <property type="entry name" value="CHCH"/>
</dbReference>
<dbReference type="GO" id="GO:0015035">
    <property type="term" value="F:protein-disulfide reductase activity"/>
    <property type="evidence" value="ECO:0007669"/>
    <property type="project" value="InterPro"/>
</dbReference>
<dbReference type="PANTHER" id="PTHR21622:SF0">
    <property type="entry name" value="COILED-COIL-HELIX-COILED-COIL-HELIX DOMAIN CONTAINING 4"/>
    <property type="match status" value="1"/>
</dbReference>
<sequence length="146" mass="15612">MSGGSGEPNTTSRRTWSVSEDGKHTVVVASRSELSTPSTVSLPPPEPAPGLILPDGSINWGCPCLGGMATGPCGTQFRDAFSCFHYSEAEPKGSDCYEKFSVMQECMAQYPELYGKDDDDDELAAAMEESAATSEDSTTKDEKKKL</sequence>
<keyword evidence="2" id="KW-0813">Transport</keyword>
<dbReference type="GO" id="GO:0005758">
    <property type="term" value="C:mitochondrial intermembrane space"/>
    <property type="evidence" value="ECO:0007669"/>
    <property type="project" value="TreeGrafter"/>
</dbReference>
<dbReference type="Gene3D" id="1.10.287.2900">
    <property type="match status" value="1"/>
</dbReference>
<dbReference type="InterPro" id="IPR039289">
    <property type="entry name" value="CHCHD4"/>
</dbReference>
<evidence type="ECO:0000256" key="6">
    <source>
        <dbReference type="ARBA" id="ARBA00023128"/>
    </source>
</evidence>
<feature type="compositionally biased region" description="Low complexity" evidence="9">
    <location>
        <begin position="127"/>
        <end position="136"/>
    </location>
</feature>
<dbReference type="InterPro" id="IPR003903">
    <property type="entry name" value="UIM_dom"/>
</dbReference>